<sequence length="172" mass="19387">MMRLGEQTLLVEERSHITSDDDAPLSSVVSRIIKSVPVTSNLTQQEERHEVTPEEAKEGFIKGVTKHSATLSMAFAKRLNREALLLQDADLSSLICPGSCLPLKRMQTVTLKQFRFCWPSWHCGMEMLMETGRKMETSTVHRHLALIPELAVHGCPHQQVRQAVLVQINCTQ</sequence>
<reference evidence="1 2" key="1">
    <citation type="submission" date="2019-03" db="EMBL/GenBank/DDBJ databases">
        <title>First draft genome of Liparis tanakae, snailfish: a comprehensive survey of snailfish specific genes.</title>
        <authorList>
            <person name="Kim W."/>
            <person name="Song I."/>
            <person name="Jeong J.-H."/>
            <person name="Kim D."/>
            <person name="Kim S."/>
            <person name="Ryu S."/>
            <person name="Song J.Y."/>
            <person name="Lee S.K."/>
        </authorList>
    </citation>
    <scope>NUCLEOTIDE SEQUENCE [LARGE SCALE GENOMIC DNA]</scope>
    <source>
        <tissue evidence="1">Muscle</tissue>
    </source>
</reference>
<dbReference type="EMBL" id="SRLO01000308">
    <property type="protein sequence ID" value="TNN61772.1"/>
    <property type="molecule type" value="Genomic_DNA"/>
</dbReference>
<dbReference type="AlphaFoldDB" id="A0A4Z2HAF6"/>
<keyword evidence="2" id="KW-1185">Reference proteome</keyword>
<name>A0A4Z2HAF6_9TELE</name>
<gene>
    <name evidence="1" type="ORF">EYF80_027994</name>
</gene>
<proteinExistence type="predicted"/>
<evidence type="ECO:0000313" key="2">
    <source>
        <dbReference type="Proteomes" id="UP000314294"/>
    </source>
</evidence>
<dbReference type="Proteomes" id="UP000314294">
    <property type="component" value="Unassembled WGS sequence"/>
</dbReference>
<protein>
    <submittedName>
        <fullName evidence="1">Uncharacterized protein</fullName>
    </submittedName>
</protein>
<evidence type="ECO:0000313" key="1">
    <source>
        <dbReference type="EMBL" id="TNN61772.1"/>
    </source>
</evidence>
<comment type="caution">
    <text evidence="1">The sequence shown here is derived from an EMBL/GenBank/DDBJ whole genome shotgun (WGS) entry which is preliminary data.</text>
</comment>
<accession>A0A4Z2HAF6</accession>
<organism evidence="1 2">
    <name type="scientific">Liparis tanakae</name>
    <name type="common">Tanaka's snailfish</name>
    <dbReference type="NCBI Taxonomy" id="230148"/>
    <lineage>
        <taxon>Eukaryota</taxon>
        <taxon>Metazoa</taxon>
        <taxon>Chordata</taxon>
        <taxon>Craniata</taxon>
        <taxon>Vertebrata</taxon>
        <taxon>Euteleostomi</taxon>
        <taxon>Actinopterygii</taxon>
        <taxon>Neopterygii</taxon>
        <taxon>Teleostei</taxon>
        <taxon>Neoteleostei</taxon>
        <taxon>Acanthomorphata</taxon>
        <taxon>Eupercaria</taxon>
        <taxon>Perciformes</taxon>
        <taxon>Cottioidei</taxon>
        <taxon>Cottales</taxon>
        <taxon>Liparidae</taxon>
        <taxon>Liparis</taxon>
    </lineage>
</organism>